<dbReference type="EMBL" id="VEPZ02000586">
    <property type="protein sequence ID" value="KAE8721925.1"/>
    <property type="molecule type" value="Genomic_DNA"/>
</dbReference>
<evidence type="ECO:0000313" key="4">
    <source>
        <dbReference type="Proteomes" id="UP000436088"/>
    </source>
</evidence>
<evidence type="ECO:0000256" key="1">
    <source>
        <dbReference type="SAM" id="MobiDB-lite"/>
    </source>
</evidence>
<name>A0A6A3BYX4_HIBSY</name>
<gene>
    <name evidence="3" type="ORF">F3Y22_tig00014773pilonHSYRG00007</name>
</gene>
<keyword evidence="4" id="KW-1185">Reference proteome</keyword>
<protein>
    <submittedName>
        <fullName evidence="3">Uncharacterized protein</fullName>
    </submittedName>
</protein>
<comment type="caution">
    <text evidence="3">The sequence shown here is derived from an EMBL/GenBank/DDBJ whole genome shotgun (WGS) entry which is preliminary data.</text>
</comment>
<evidence type="ECO:0000256" key="2">
    <source>
        <dbReference type="SAM" id="SignalP"/>
    </source>
</evidence>
<sequence>MHSMRAVTMIFLLYCLLFFPSDARKVEICSDQKDITTPLTRSPASSTPVLNPNSDPDSKSPVTMTLMTVPTNPVPAGGSCFFIFAADDRGQRRSRWQTRQHAVVGYWVLEEPRWPILETQEQTREKGEKMRGLFGERDEK</sequence>
<feature type="chain" id="PRO_5025568527" evidence="2">
    <location>
        <begin position="24"/>
        <end position="140"/>
    </location>
</feature>
<feature type="signal peptide" evidence="2">
    <location>
        <begin position="1"/>
        <end position="23"/>
    </location>
</feature>
<keyword evidence="2" id="KW-0732">Signal</keyword>
<proteinExistence type="predicted"/>
<feature type="region of interest" description="Disordered" evidence="1">
    <location>
        <begin position="121"/>
        <end position="140"/>
    </location>
</feature>
<organism evidence="3 4">
    <name type="scientific">Hibiscus syriacus</name>
    <name type="common">Rose of Sharon</name>
    <dbReference type="NCBI Taxonomy" id="106335"/>
    <lineage>
        <taxon>Eukaryota</taxon>
        <taxon>Viridiplantae</taxon>
        <taxon>Streptophyta</taxon>
        <taxon>Embryophyta</taxon>
        <taxon>Tracheophyta</taxon>
        <taxon>Spermatophyta</taxon>
        <taxon>Magnoliopsida</taxon>
        <taxon>eudicotyledons</taxon>
        <taxon>Gunneridae</taxon>
        <taxon>Pentapetalae</taxon>
        <taxon>rosids</taxon>
        <taxon>malvids</taxon>
        <taxon>Malvales</taxon>
        <taxon>Malvaceae</taxon>
        <taxon>Malvoideae</taxon>
        <taxon>Hibiscus</taxon>
    </lineage>
</organism>
<dbReference type="AlphaFoldDB" id="A0A6A3BYX4"/>
<feature type="region of interest" description="Disordered" evidence="1">
    <location>
        <begin position="36"/>
        <end position="64"/>
    </location>
</feature>
<accession>A0A6A3BYX4</accession>
<dbReference type="Proteomes" id="UP000436088">
    <property type="component" value="Unassembled WGS sequence"/>
</dbReference>
<reference evidence="3" key="1">
    <citation type="submission" date="2019-09" db="EMBL/GenBank/DDBJ databases">
        <title>Draft genome information of white flower Hibiscus syriacus.</title>
        <authorList>
            <person name="Kim Y.-M."/>
        </authorList>
    </citation>
    <scope>NUCLEOTIDE SEQUENCE [LARGE SCALE GENOMIC DNA]</scope>
    <source>
        <strain evidence="3">YM2019G1</strain>
    </source>
</reference>
<evidence type="ECO:0000313" key="3">
    <source>
        <dbReference type="EMBL" id="KAE8721925.1"/>
    </source>
</evidence>